<keyword evidence="6" id="KW-1185">Reference proteome</keyword>
<dbReference type="PROSITE" id="PS00107">
    <property type="entry name" value="PROTEIN_KINASE_ATP"/>
    <property type="match status" value="1"/>
</dbReference>
<sequence length="296" mass="34292">MAEDLYIDNFQSIRAGNNWYRNIQFLGKGGNGIALLVTCTGGKFKGGLFALKLFYKISSDDRREKFLKEIQFMKNQYHSSLMKHYDEGEFKERPFVVMQYLPHTLWDEIKKGPISIGKGLVYALQLLSALKELNEKEIVHRDIKPQNIFINNYRAQLGDFGLIKNLKSDTDDPIEFNDYIAMPWYYRTPNLVAYSNGDDDLRLESDIFQLGLVLGHMFGGMNPLKEPEDKLDPIEIDKVGYIKGDYGTEIKSIIKDMIKIDIDDRITIDEALNRFNIVFEKFSKRKLKLDGQLFES</sequence>
<evidence type="ECO:0000313" key="6">
    <source>
        <dbReference type="Proteomes" id="UP000184041"/>
    </source>
</evidence>
<name>A0A1M5LZ45_9BACT</name>
<dbReference type="PROSITE" id="PS00108">
    <property type="entry name" value="PROTEIN_KINASE_ST"/>
    <property type="match status" value="1"/>
</dbReference>
<feature type="binding site" evidence="3">
    <location>
        <position position="52"/>
    </location>
    <ligand>
        <name>ATP</name>
        <dbReference type="ChEBI" id="CHEBI:30616"/>
    </ligand>
</feature>
<dbReference type="InterPro" id="IPR000719">
    <property type="entry name" value="Prot_kinase_dom"/>
</dbReference>
<keyword evidence="2 3" id="KW-0067">ATP-binding</keyword>
<evidence type="ECO:0000256" key="1">
    <source>
        <dbReference type="ARBA" id="ARBA00022741"/>
    </source>
</evidence>
<evidence type="ECO:0000313" key="5">
    <source>
        <dbReference type="EMBL" id="SHG69949.1"/>
    </source>
</evidence>
<gene>
    <name evidence="5" type="ORF">SAMN05443144_1474</name>
</gene>
<dbReference type="RefSeq" id="WP_073068714.1">
    <property type="nucleotide sequence ID" value="NZ_FQUS01000047.1"/>
</dbReference>
<dbReference type="Gene3D" id="1.10.510.10">
    <property type="entry name" value="Transferase(Phosphotransferase) domain 1"/>
    <property type="match status" value="1"/>
</dbReference>
<dbReference type="PROSITE" id="PS50011">
    <property type="entry name" value="PROTEIN_KINASE_DOM"/>
    <property type="match status" value="1"/>
</dbReference>
<dbReference type="InterPro" id="IPR011009">
    <property type="entry name" value="Kinase-like_dom_sf"/>
</dbReference>
<dbReference type="STRING" id="1194090.SAMN05443144_1474"/>
<dbReference type="InterPro" id="IPR017441">
    <property type="entry name" value="Protein_kinase_ATP_BS"/>
</dbReference>
<keyword evidence="5" id="KW-0418">Kinase</keyword>
<proteinExistence type="predicted"/>
<dbReference type="SMART" id="SM00220">
    <property type="entry name" value="S_TKc"/>
    <property type="match status" value="1"/>
</dbReference>
<evidence type="ECO:0000256" key="2">
    <source>
        <dbReference type="ARBA" id="ARBA00022840"/>
    </source>
</evidence>
<dbReference type="PANTHER" id="PTHR44167">
    <property type="entry name" value="OVARIAN-SPECIFIC SERINE/THREONINE-PROTEIN KINASE LOK-RELATED"/>
    <property type="match status" value="1"/>
</dbReference>
<dbReference type="InterPro" id="IPR008271">
    <property type="entry name" value="Ser/Thr_kinase_AS"/>
</dbReference>
<evidence type="ECO:0000256" key="3">
    <source>
        <dbReference type="PROSITE-ProRule" id="PRU10141"/>
    </source>
</evidence>
<keyword evidence="5" id="KW-0808">Transferase</keyword>
<dbReference type="GO" id="GO:0004674">
    <property type="term" value="F:protein serine/threonine kinase activity"/>
    <property type="evidence" value="ECO:0007669"/>
    <property type="project" value="UniProtKB-KW"/>
</dbReference>
<dbReference type="EMBL" id="FQUS01000047">
    <property type="protein sequence ID" value="SHG69949.1"/>
    <property type="molecule type" value="Genomic_DNA"/>
</dbReference>
<feature type="domain" description="Protein kinase" evidence="4">
    <location>
        <begin position="20"/>
        <end position="279"/>
    </location>
</feature>
<dbReference type="GO" id="GO:0005524">
    <property type="term" value="F:ATP binding"/>
    <property type="evidence" value="ECO:0007669"/>
    <property type="project" value="UniProtKB-UniRule"/>
</dbReference>
<dbReference type="AlphaFoldDB" id="A0A1M5LZ45"/>
<dbReference type="SUPFAM" id="SSF56112">
    <property type="entry name" value="Protein kinase-like (PK-like)"/>
    <property type="match status" value="1"/>
</dbReference>
<dbReference type="Proteomes" id="UP000184041">
    <property type="component" value="Unassembled WGS sequence"/>
</dbReference>
<organism evidence="5 6">
    <name type="scientific">Fodinibius roseus</name>
    <dbReference type="NCBI Taxonomy" id="1194090"/>
    <lineage>
        <taxon>Bacteria</taxon>
        <taxon>Pseudomonadati</taxon>
        <taxon>Balneolota</taxon>
        <taxon>Balneolia</taxon>
        <taxon>Balneolales</taxon>
        <taxon>Balneolaceae</taxon>
        <taxon>Fodinibius</taxon>
    </lineage>
</organism>
<accession>A0A1M5LZ45</accession>
<reference evidence="5 6" key="1">
    <citation type="submission" date="2016-11" db="EMBL/GenBank/DDBJ databases">
        <authorList>
            <person name="Jaros S."/>
            <person name="Januszkiewicz K."/>
            <person name="Wedrychowicz H."/>
        </authorList>
    </citation>
    <scope>NUCLEOTIDE SEQUENCE [LARGE SCALE GENOMIC DNA]</scope>
    <source>
        <strain evidence="5 6">DSM 21986</strain>
    </source>
</reference>
<dbReference type="Pfam" id="PF00069">
    <property type="entry name" value="Pkinase"/>
    <property type="match status" value="1"/>
</dbReference>
<protein>
    <submittedName>
        <fullName evidence="5">Serine/threonine protein kinase</fullName>
    </submittedName>
</protein>
<keyword evidence="1 3" id="KW-0547">Nucleotide-binding</keyword>
<dbReference type="OrthoDB" id="9813021at2"/>
<evidence type="ECO:0000259" key="4">
    <source>
        <dbReference type="PROSITE" id="PS50011"/>
    </source>
</evidence>
<dbReference type="PANTHER" id="PTHR44167:SF30">
    <property type="entry name" value="PHOSPHORYLASE KINASE"/>
    <property type="match status" value="1"/>
</dbReference>
<keyword evidence="5" id="KW-0723">Serine/threonine-protein kinase</keyword>